<evidence type="ECO:0000313" key="3">
    <source>
        <dbReference type="Proteomes" id="UP000317863"/>
    </source>
</evidence>
<keyword evidence="2" id="KW-0762">Sugar transport</keyword>
<accession>A0A544QYJ7</accession>
<dbReference type="InterPro" id="IPR051541">
    <property type="entry name" value="PTS_SugarTrans_NitroReg"/>
</dbReference>
<proteinExistence type="predicted"/>
<dbReference type="Pfam" id="PF00359">
    <property type="entry name" value="PTS_EIIA_2"/>
    <property type="match status" value="1"/>
</dbReference>
<feature type="domain" description="PTS EIIA type-2" evidence="1">
    <location>
        <begin position="5"/>
        <end position="152"/>
    </location>
</feature>
<dbReference type="RefSeq" id="WP_142535024.1">
    <property type="nucleotide sequence ID" value="NZ_SGJB01000001.1"/>
</dbReference>
<dbReference type="PROSITE" id="PS51094">
    <property type="entry name" value="PTS_EIIA_TYPE_2"/>
    <property type="match status" value="1"/>
</dbReference>
<dbReference type="PANTHER" id="PTHR47738:SF3">
    <property type="entry name" value="PHOSPHOTRANSFERASE SYSTEM MANNITOL_FRUCTOSE-SPECIFIC IIA DOMAIN CONTAINING PROTEIN"/>
    <property type="match status" value="1"/>
</dbReference>
<keyword evidence="3" id="KW-1185">Reference proteome</keyword>
<dbReference type="InterPro" id="IPR002178">
    <property type="entry name" value="PTS_EIIA_type-2_dom"/>
</dbReference>
<gene>
    <name evidence="2" type="ORF">EXD82_00875</name>
</gene>
<dbReference type="CDD" id="cd00211">
    <property type="entry name" value="PTS_IIA_fru"/>
    <property type="match status" value="1"/>
</dbReference>
<organism evidence="2 3">
    <name type="scientific">Peptacetobacter hominis</name>
    <dbReference type="NCBI Taxonomy" id="2743610"/>
    <lineage>
        <taxon>Bacteria</taxon>
        <taxon>Bacillati</taxon>
        <taxon>Bacillota</taxon>
        <taxon>Clostridia</taxon>
        <taxon>Peptostreptococcales</taxon>
        <taxon>Peptostreptococcaceae</taxon>
        <taxon>Peptacetobacter</taxon>
    </lineage>
</organism>
<sequence length="152" mass="17389">MELIKFINPKLIFLNQECSTKDEFFKIIHDKALENGFVTDEFYTKVLARENTFPTGINLGEFGVAIPHTDAEYIKEQFIAVCNFKSGVEFRSMEDENEKVNVKLAFVLGLNQPHSQLEVLQELMGIIQNSEAVKSLIECENEDEIIKIIESL</sequence>
<protein>
    <submittedName>
        <fullName evidence="2">PTS sugar transporter subunit IIA</fullName>
    </submittedName>
</protein>
<evidence type="ECO:0000313" key="2">
    <source>
        <dbReference type="EMBL" id="TQQ85799.1"/>
    </source>
</evidence>
<dbReference type="Gene3D" id="3.40.930.10">
    <property type="entry name" value="Mannitol-specific EII, Chain A"/>
    <property type="match status" value="1"/>
</dbReference>
<dbReference type="PANTHER" id="PTHR47738">
    <property type="entry name" value="PTS SYSTEM FRUCTOSE-LIKE EIIA COMPONENT-RELATED"/>
    <property type="match status" value="1"/>
</dbReference>
<evidence type="ECO:0000259" key="1">
    <source>
        <dbReference type="PROSITE" id="PS51094"/>
    </source>
</evidence>
<dbReference type="Proteomes" id="UP000317863">
    <property type="component" value="Unassembled WGS sequence"/>
</dbReference>
<name>A0A544QYJ7_9FIRM</name>
<comment type="caution">
    <text evidence="2">The sequence shown here is derived from an EMBL/GenBank/DDBJ whole genome shotgun (WGS) entry which is preliminary data.</text>
</comment>
<dbReference type="OrthoDB" id="370976at2"/>
<dbReference type="InterPro" id="IPR016152">
    <property type="entry name" value="PTrfase/Anion_transptr"/>
</dbReference>
<dbReference type="SUPFAM" id="SSF55804">
    <property type="entry name" value="Phoshotransferase/anion transport protein"/>
    <property type="match status" value="1"/>
</dbReference>
<dbReference type="EMBL" id="SGJB01000001">
    <property type="protein sequence ID" value="TQQ85799.1"/>
    <property type="molecule type" value="Genomic_DNA"/>
</dbReference>
<dbReference type="AlphaFoldDB" id="A0A544QYJ7"/>
<keyword evidence="2" id="KW-0813">Transport</keyword>
<reference evidence="2 3" key="1">
    <citation type="submission" date="2019-02" db="EMBL/GenBank/DDBJ databases">
        <title>Peptostreptococcaceae bacterium ZHW00191 nov., a new bacterium isolated from the human gut.</title>
        <authorList>
            <person name="Zhou H.-W."/>
            <person name="Chen X.-J."/>
        </authorList>
    </citation>
    <scope>NUCLEOTIDE SEQUENCE [LARGE SCALE GENOMIC DNA]</scope>
    <source>
        <strain evidence="2 3">ZHW00191</strain>
    </source>
</reference>